<name>A0ABM8IIM3_9FIRM</name>
<keyword evidence="5" id="KW-0472">Membrane</keyword>
<comment type="subcellular location">
    <subcellularLocation>
        <location evidence="1">Cell membrane</location>
        <topology evidence="1">Lipid-anchor</topology>
    </subcellularLocation>
</comment>
<keyword evidence="10" id="KW-1185">Reference proteome</keyword>
<evidence type="ECO:0000313" key="10">
    <source>
        <dbReference type="Proteomes" id="UP001432099"/>
    </source>
</evidence>
<evidence type="ECO:0000256" key="4">
    <source>
        <dbReference type="ARBA" id="ARBA00022729"/>
    </source>
</evidence>
<sequence>MKKKFSMLTVALAATLGLVACGKGAADQSSQGESADAKLKVGMMTDSGTIDDKSFNQGTWEGIERYQEENKTIVSKYIKPSGEATQDYLEAANNLLASGHEMIIAPGFKFEEAIAQLQAENPDKKFLIIDGQPTGGVAENTAAIYFAEQEGGFLAGVAAALETKTNKVGFIGGMVIPSVQNFGYGFAMGVAYANANLGTNVEIADYLYNGTFDDVAGGKAQAGGMYDKGIDIIFVAAGGVGNGVIAEGKERAEAGKDVHVIGVDVDQYEDGLLSDGSSVILTSAIKRIDNAAYTKIDEVVKGTFEGGKVITMNAQNDGIGLPEENPNLSESSKEKLNEVLASLKSGDLVLPNELSEVENKLAEYGYNFESLNLSGK</sequence>
<evidence type="ECO:0000256" key="6">
    <source>
        <dbReference type="ARBA" id="ARBA00023288"/>
    </source>
</evidence>
<evidence type="ECO:0000313" key="9">
    <source>
        <dbReference type="EMBL" id="BEH91071.1"/>
    </source>
</evidence>
<keyword evidence="4 7" id="KW-0732">Signal</keyword>
<dbReference type="Gene3D" id="3.40.50.2300">
    <property type="match status" value="2"/>
</dbReference>
<reference evidence="9" key="1">
    <citation type="journal article" date="2024" name="Int. J. Syst. Evol. Microbiol.">
        <title>Turicibacter faecis sp. nov., isolated from faeces of heart failure mouse model.</title>
        <authorList>
            <person name="Imamura Y."/>
            <person name="Motooka D."/>
            <person name="Nakajima Y."/>
            <person name="Ito S."/>
            <person name="Kitakaze M."/>
            <person name="Iida T."/>
            <person name="Nakamura S."/>
        </authorList>
    </citation>
    <scope>NUCLEOTIDE SEQUENCE</scope>
    <source>
        <strain evidence="9">TC023</strain>
    </source>
</reference>
<organism evidence="9 10">
    <name type="scientific">Turicibacter faecis</name>
    <dbReference type="NCBI Taxonomy" id="2963365"/>
    <lineage>
        <taxon>Bacteria</taxon>
        <taxon>Bacillati</taxon>
        <taxon>Bacillota</taxon>
        <taxon>Erysipelotrichia</taxon>
        <taxon>Erysipelotrichales</taxon>
        <taxon>Turicibacteraceae</taxon>
        <taxon>Turicibacter</taxon>
    </lineage>
</organism>
<dbReference type="PANTHER" id="PTHR34296:SF2">
    <property type="entry name" value="ABC TRANSPORTER GUANOSINE-BINDING PROTEIN NUPN"/>
    <property type="match status" value="1"/>
</dbReference>
<proteinExistence type="inferred from homology"/>
<evidence type="ECO:0000259" key="8">
    <source>
        <dbReference type="Pfam" id="PF02608"/>
    </source>
</evidence>
<dbReference type="SUPFAM" id="SSF53822">
    <property type="entry name" value="Periplasmic binding protein-like I"/>
    <property type="match status" value="1"/>
</dbReference>
<dbReference type="InterPro" id="IPR003760">
    <property type="entry name" value="PnrA-like"/>
</dbReference>
<evidence type="ECO:0000256" key="5">
    <source>
        <dbReference type="ARBA" id="ARBA00023136"/>
    </source>
</evidence>
<evidence type="ECO:0000256" key="3">
    <source>
        <dbReference type="ARBA" id="ARBA00022475"/>
    </source>
</evidence>
<dbReference type="PROSITE" id="PS51257">
    <property type="entry name" value="PROKAR_LIPOPROTEIN"/>
    <property type="match status" value="1"/>
</dbReference>
<protein>
    <submittedName>
        <fullName evidence="9">BMP family ABC transporter substrate-binding protein</fullName>
    </submittedName>
</protein>
<dbReference type="CDD" id="cd06354">
    <property type="entry name" value="PBP1_PrnA-like"/>
    <property type="match status" value="1"/>
</dbReference>
<feature type="chain" id="PRO_5045392979" evidence="7">
    <location>
        <begin position="26"/>
        <end position="376"/>
    </location>
</feature>
<dbReference type="RefSeq" id="WP_262953746.1">
    <property type="nucleotide sequence ID" value="NZ_AP028127.1"/>
</dbReference>
<evidence type="ECO:0000256" key="2">
    <source>
        <dbReference type="ARBA" id="ARBA00008610"/>
    </source>
</evidence>
<dbReference type="EMBL" id="AP028127">
    <property type="protein sequence ID" value="BEH91071.1"/>
    <property type="molecule type" value="Genomic_DNA"/>
</dbReference>
<dbReference type="Pfam" id="PF02608">
    <property type="entry name" value="Bmp"/>
    <property type="match status" value="1"/>
</dbReference>
<comment type="similarity">
    <text evidence="2">Belongs to the BMP lipoprotein family.</text>
</comment>
<dbReference type="PANTHER" id="PTHR34296">
    <property type="entry name" value="TRANSCRIPTIONAL ACTIVATOR PROTEIN MED"/>
    <property type="match status" value="1"/>
</dbReference>
<accession>A0ABM8IIM3</accession>
<gene>
    <name evidence="9" type="ORF">T23_11730</name>
</gene>
<keyword evidence="6" id="KW-0449">Lipoprotein</keyword>
<evidence type="ECO:0000256" key="1">
    <source>
        <dbReference type="ARBA" id="ARBA00004193"/>
    </source>
</evidence>
<feature type="domain" description="ABC transporter substrate-binding protein PnrA-like" evidence="8">
    <location>
        <begin position="41"/>
        <end position="339"/>
    </location>
</feature>
<keyword evidence="3" id="KW-1003">Cell membrane</keyword>
<dbReference type="InterPro" id="IPR028082">
    <property type="entry name" value="Peripla_BP_I"/>
</dbReference>
<evidence type="ECO:0000256" key="7">
    <source>
        <dbReference type="SAM" id="SignalP"/>
    </source>
</evidence>
<dbReference type="InterPro" id="IPR050957">
    <property type="entry name" value="BMP_lipoprotein"/>
</dbReference>
<dbReference type="Proteomes" id="UP001432099">
    <property type="component" value="Chromosome"/>
</dbReference>
<feature type="signal peptide" evidence="7">
    <location>
        <begin position="1"/>
        <end position="25"/>
    </location>
</feature>